<gene>
    <name evidence="1" type="ORF">HMPREF0576_1150</name>
</gene>
<reference evidence="1 2" key="1">
    <citation type="submission" date="2010-12" db="EMBL/GenBank/DDBJ databases">
        <authorList>
            <person name="Muzny D."/>
            <person name="Qin X."/>
            <person name="Deng J."/>
            <person name="Jiang H."/>
            <person name="Liu Y."/>
            <person name="Qu J."/>
            <person name="Song X.-Z."/>
            <person name="Zhang L."/>
            <person name="Thornton R."/>
            <person name="Coyle M."/>
            <person name="Francisco L."/>
            <person name="Jackson L."/>
            <person name="Javaid M."/>
            <person name="Korchina V."/>
            <person name="Kovar C."/>
            <person name="Mata R."/>
            <person name="Mathew T."/>
            <person name="Ngo R."/>
            <person name="Nguyen L."/>
            <person name="Nguyen N."/>
            <person name="Okwuonu G."/>
            <person name="Ongeri F."/>
            <person name="Pham C."/>
            <person name="Simmons D."/>
            <person name="Wilczek-Boney K."/>
            <person name="Hale W."/>
            <person name="Jakkamsetti A."/>
            <person name="Pham P."/>
            <person name="Ruth R."/>
            <person name="San Lucas F."/>
            <person name="Warren J."/>
            <person name="Zhang J."/>
            <person name="Zhao Z."/>
            <person name="Zhou C."/>
            <person name="Zhu D."/>
            <person name="Lee S."/>
            <person name="Bess C."/>
            <person name="Blankenburg K."/>
            <person name="Forbes L."/>
            <person name="Fu Q."/>
            <person name="Gubbala S."/>
            <person name="Hirani K."/>
            <person name="Jayaseelan J.C."/>
            <person name="Lara F."/>
            <person name="Munidasa M."/>
            <person name="Palculict T."/>
            <person name="Patil S."/>
            <person name="Pu L.-L."/>
            <person name="Saada N."/>
            <person name="Tang L."/>
            <person name="Weissenberger G."/>
            <person name="Zhu Y."/>
            <person name="Hemphill L."/>
            <person name="Shang Y."/>
            <person name="Youmans B."/>
            <person name="Ayvaz T."/>
            <person name="Ross M."/>
            <person name="Santibanez J."/>
            <person name="Aqrawi P."/>
            <person name="Gross S."/>
            <person name="Joshi V."/>
            <person name="Fowler G."/>
            <person name="Nazareth L."/>
            <person name="Reid J."/>
            <person name="Worley K."/>
            <person name="Petrosino J."/>
            <person name="Highlander S."/>
            <person name="Gibbs R."/>
        </authorList>
    </citation>
    <scope>NUCLEOTIDE SEQUENCE [LARGE SCALE GENOMIC DNA]</scope>
    <source>
        <strain evidence="1 2">ATCC 35242</strain>
    </source>
</reference>
<dbReference type="EMBL" id="AEPZ01000008">
    <property type="protein sequence ID" value="EFU81935.1"/>
    <property type="molecule type" value="Genomic_DNA"/>
</dbReference>
<dbReference type="Proteomes" id="UP000003343">
    <property type="component" value="Unassembled WGS sequence"/>
</dbReference>
<accession>E6M4G8</accession>
<comment type="caution">
    <text evidence="1">The sequence shown here is derived from an EMBL/GenBank/DDBJ whole genome shotgun (WGS) entry which is preliminary data.</text>
</comment>
<dbReference type="AlphaFoldDB" id="E6M4G8"/>
<organism evidence="1 2">
    <name type="scientific">Mobiluncus holmesii ATCC 35242</name>
    <dbReference type="NCBI Taxonomy" id="887899"/>
    <lineage>
        <taxon>Bacteria</taxon>
        <taxon>Bacillati</taxon>
        <taxon>Actinomycetota</taxon>
        <taxon>Actinomycetes</taxon>
        <taxon>Actinomycetales</taxon>
        <taxon>Actinomycetaceae</taxon>
        <taxon>Mobiluncus</taxon>
    </lineage>
</organism>
<protein>
    <submittedName>
        <fullName evidence="1">Uncharacterized protein</fullName>
    </submittedName>
</protein>
<evidence type="ECO:0000313" key="2">
    <source>
        <dbReference type="Proteomes" id="UP000003343"/>
    </source>
</evidence>
<proteinExistence type="predicted"/>
<dbReference type="HOGENOM" id="CLU_2634189_0_0_11"/>
<sequence length="77" mass="8276">MLKFSPPLAWFCLLVLVRALAREGGGVPEKTKVGESGLRGFAAQNHVSLASWMLALGLKTLTRFLNALALTGFESLC</sequence>
<evidence type="ECO:0000313" key="1">
    <source>
        <dbReference type="EMBL" id="EFU81935.1"/>
    </source>
</evidence>
<keyword evidence="2" id="KW-1185">Reference proteome</keyword>
<name>E6M4G8_9ACTO</name>